<feature type="region of interest" description="Disordered" evidence="2">
    <location>
        <begin position="1127"/>
        <end position="1171"/>
    </location>
</feature>
<dbReference type="EMBL" id="NRRL01000103">
    <property type="protein sequence ID" value="MBK1670602.1"/>
    <property type="molecule type" value="Genomic_DNA"/>
</dbReference>
<feature type="compositionally biased region" description="Basic and acidic residues" evidence="2">
    <location>
        <begin position="313"/>
        <end position="324"/>
    </location>
</feature>
<keyword evidence="4" id="KW-1185">Reference proteome</keyword>
<dbReference type="Proteomes" id="UP001296873">
    <property type="component" value="Unassembled WGS sequence"/>
</dbReference>
<evidence type="ECO:0000256" key="2">
    <source>
        <dbReference type="SAM" id="MobiDB-lite"/>
    </source>
</evidence>
<protein>
    <recommendedName>
        <fullName evidence="5">Rad50/SbcC-type AAA domain-containing protein</fullName>
    </recommendedName>
</protein>
<feature type="coiled-coil region" evidence="1">
    <location>
        <begin position="242"/>
        <end position="269"/>
    </location>
</feature>
<reference evidence="3 4" key="1">
    <citation type="journal article" date="2020" name="Microorganisms">
        <title>Osmotic Adaptation and Compatible Solute Biosynthesis of Phototrophic Bacteria as Revealed from Genome Analyses.</title>
        <authorList>
            <person name="Imhoff J.F."/>
            <person name="Rahn T."/>
            <person name="Kunzel S."/>
            <person name="Keller A."/>
            <person name="Neulinger S.C."/>
        </authorList>
    </citation>
    <scope>NUCLEOTIDE SEQUENCE [LARGE SCALE GENOMIC DNA]</scope>
    <source>
        <strain evidence="3 4">DSM 9895</strain>
    </source>
</reference>
<feature type="region of interest" description="Disordered" evidence="2">
    <location>
        <begin position="299"/>
        <end position="324"/>
    </location>
</feature>
<organism evidence="3 4">
    <name type="scientific">Rhodovibrio sodomensis</name>
    <dbReference type="NCBI Taxonomy" id="1088"/>
    <lineage>
        <taxon>Bacteria</taxon>
        <taxon>Pseudomonadati</taxon>
        <taxon>Pseudomonadota</taxon>
        <taxon>Alphaproteobacteria</taxon>
        <taxon>Rhodospirillales</taxon>
        <taxon>Rhodovibrionaceae</taxon>
        <taxon>Rhodovibrio</taxon>
    </lineage>
</organism>
<accession>A0ABS1DJG1</accession>
<dbReference type="Gene3D" id="3.40.50.300">
    <property type="entry name" value="P-loop containing nucleotide triphosphate hydrolases"/>
    <property type="match status" value="1"/>
</dbReference>
<proteinExistence type="predicted"/>
<dbReference type="Pfam" id="PF13558">
    <property type="entry name" value="SbcC_Walker_B"/>
    <property type="match status" value="1"/>
</dbReference>
<comment type="caution">
    <text evidence="3">The sequence shown here is derived from an EMBL/GenBank/DDBJ whole genome shotgun (WGS) entry which is preliminary data.</text>
</comment>
<feature type="coiled-coil region" evidence="1">
    <location>
        <begin position="685"/>
        <end position="755"/>
    </location>
</feature>
<dbReference type="RefSeq" id="WP_200343035.1">
    <property type="nucleotide sequence ID" value="NZ_NRRL01000103.1"/>
</dbReference>
<evidence type="ECO:0000313" key="3">
    <source>
        <dbReference type="EMBL" id="MBK1670602.1"/>
    </source>
</evidence>
<dbReference type="Pfam" id="PF13555">
    <property type="entry name" value="AAA_29"/>
    <property type="match status" value="1"/>
</dbReference>
<gene>
    <name evidence="3" type="ORF">CKO28_21510</name>
</gene>
<name>A0ABS1DJG1_9PROT</name>
<evidence type="ECO:0008006" key="5">
    <source>
        <dbReference type="Google" id="ProtNLM"/>
    </source>
</evidence>
<evidence type="ECO:0000256" key="1">
    <source>
        <dbReference type="SAM" id="Coils"/>
    </source>
</evidence>
<evidence type="ECO:0000313" key="4">
    <source>
        <dbReference type="Proteomes" id="UP001296873"/>
    </source>
</evidence>
<sequence length="1171" mass="132296">MFELVKASIVNWHNFDPQDVPFGRFSAIVGQNKAGKSTLLDAIQVALLGNHGNWRGLNKAAGEDGVRSKRSVKAYCLGYVTPQHPPLRDDAITWVTLHFQDTDTHYDCSIGCCFVASKASGQNETTYLFVARGLEVGYRDVVQDVVDADGEEALEPLPFETVMSRLERKRRDRPKSEILKPRRAEHYMGEYMKAMNAGGRTPQPKQLAKALVNAVAFQTVPSDDAFFKTYLLEDNPIRITELREAIKTYQGVNQRIQRVKEQLGQLREADSVAEEHLQAQADGDVETWMAARAGAAAAAESLRRQRRTRRRKRQEEQDNKDEKARLEAYLEELDSQLDDVKARIYGHGGDARGTLDAQMREKKLERTRIRERLDAWFQVCTRLKVIAGENLLPETSTFARLRGQIDTIAGLTGRDRDGFPRDAGALADALRRLAGLDQLRSYLGDQAESAFSEARGFDQQRATKENQLQRVRAGGAPVSEDTVGLMDALAEHGMAPQVLCSLVRVTDPEWREAAEALLGAEREAIILPPDQVEGAIRLWRRHKDRYRACRIARTDKVDGTDIAQEPGVMSSIVVSDAPLVMAYLRRRIGNVRLCHRVEDLRQPGRAIMPDCLYDDGLSVRRLSRKGPPILGRDVQQGAARELAAEIDTLTRQASDRRTEGRTFSAAEQAVRSLAEMLGEADREPVDRLDEALTAVDSRLEELRRQRDKLESEINPEWGEEKKALEDRIANVRADIAAAQSAAERARYDAEQALERLRAGQDTVGSYMCWRMRYQAFCRARQTIPSAATAYLPGYRQALAAYARRLEKTREGHAGLAADARKYAEAKAEAAKKAEQAFFERLTDYTRANPDSEAVNFRPSTHTVTTVKAWIDDRIGQLENDRLVRYDAEMQAASKQLTEAFQSSFISEIRGRIELVNRELERINDILKDRKFLNGERYKWRSRRNDDAGEPFAHLFRLADLGGEDQQRLLKLFDDHDASEDALRPDAEYVKELLLSEDLDLERLERYQNYWTFWVEVEDEATGKKFKLSDRKGIESGAEGQTPFYIIMAAAIAAAYRGGRRQQTTGGMGVALFDEAFSKMDPANQKRMLDYFGDVGLQPIIAAPMSGSTALMTRMDTVNEVWRHGDYGEIEPRHPRKRLREEVDKRDPSDLTRAELERLLNAGRDDGQEAAE</sequence>
<dbReference type="PANTHER" id="PTHR32182">
    <property type="entry name" value="DNA REPLICATION AND REPAIR PROTEIN RECF"/>
    <property type="match status" value="1"/>
</dbReference>
<dbReference type="SUPFAM" id="SSF52540">
    <property type="entry name" value="P-loop containing nucleoside triphosphate hydrolases"/>
    <property type="match status" value="1"/>
</dbReference>
<keyword evidence="1" id="KW-0175">Coiled coil</keyword>
<dbReference type="InterPro" id="IPR027417">
    <property type="entry name" value="P-loop_NTPase"/>
</dbReference>
<dbReference type="PANTHER" id="PTHR32182:SF0">
    <property type="entry name" value="DNA REPLICATION AND REPAIR PROTEIN RECF"/>
    <property type="match status" value="1"/>
</dbReference>